<evidence type="ECO:0000313" key="3">
    <source>
        <dbReference type="Proteomes" id="UP000315295"/>
    </source>
</evidence>
<protein>
    <submittedName>
        <fullName evidence="2">Uncharacterized protein</fullName>
    </submittedName>
</protein>
<accession>A0A540N9I7</accession>
<reference evidence="2 3" key="1">
    <citation type="journal article" date="2019" name="G3 (Bethesda)">
        <title>Sequencing of a Wild Apple (Malus baccata) Genome Unravels the Differences Between Cultivated and Wild Apple Species Regarding Disease Resistance and Cold Tolerance.</title>
        <authorList>
            <person name="Chen X."/>
        </authorList>
    </citation>
    <scope>NUCLEOTIDE SEQUENCE [LARGE SCALE GENOMIC DNA]</scope>
    <source>
        <strain evidence="3">cv. Shandingzi</strain>
        <tissue evidence="2">Leaves</tissue>
    </source>
</reference>
<comment type="caution">
    <text evidence="2">The sequence shown here is derived from an EMBL/GenBank/DDBJ whole genome shotgun (WGS) entry which is preliminary data.</text>
</comment>
<sequence>MPTLGMKTVALESSANPNPRSNNEHPQIPKSLYEQSREDRIRENCERMQKLGIVDISLQLKSNFQSTKSTKSYSDRSTTPSGPPSIRSLGPTRRSSRLKNATPYTSELRRGASVEEG</sequence>
<dbReference type="EMBL" id="VIEB01000090">
    <property type="protein sequence ID" value="TQE07150.1"/>
    <property type="molecule type" value="Genomic_DNA"/>
</dbReference>
<gene>
    <name evidence="2" type="ORF">C1H46_007203</name>
</gene>
<proteinExistence type="predicted"/>
<feature type="region of interest" description="Disordered" evidence="1">
    <location>
        <begin position="63"/>
        <end position="117"/>
    </location>
</feature>
<evidence type="ECO:0000256" key="1">
    <source>
        <dbReference type="SAM" id="MobiDB-lite"/>
    </source>
</evidence>
<dbReference type="AlphaFoldDB" id="A0A540N9I7"/>
<name>A0A540N9I7_MALBA</name>
<organism evidence="2 3">
    <name type="scientific">Malus baccata</name>
    <name type="common">Siberian crab apple</name>
    <name type="synonym">Pyrus baccata</name>
    <dbReference type="NCBI Taxonomy" id="106549"/>
    <lineage>
        <taxon>Eukaryota</taxon>
        <taxon>Viridiplantae</taxon>
        <taxon>Streptophyta</taxon>
        <taxon>Embryophyta</taxon>
        <taxon>Tracheophyta</taxon>
        <taxon>Spermatophyta</taxon>
        <taxon>Magnoliopsida</taxon>
        <taxon>eudicotyledons</taxon>
        <taxon>Gunneridae</taxon>
        <taxon>Pentapetalae</taxon>
        <taxon>rosids</taxon>
        <taxon>fabids</taxon>
        <taxon>Rosales</taxon>
        <taxon>Rosaceae</taxon>
        <taxon>Amygdaloideae</taxon>
        <taxon>Maleae</taxon>
        <taxon>Malus</taxon>
    </lineage>
</organism>
<dbReference type="STRING" id="106549.A0A540N9I7"/>
<feature type="region of interest" description="Disordered" evidence="1">
    <location>
        <begin position="1"/>
        <end position="38"/>
    </location>
</feature>
<dbReference type="Proteomes" id="UP000315295">
    <property type="component" value="Unassembled WGS sequence"/>
</dbReference>
<feature type="compositionally biased region" description="Polar residues" evidence="1">
    <location>
        <begin position="11"/>
        <end position="25"/>
    </location>
</feature>
<feature type="compositionally biased region" description="Polar residues" evidence="1">
    <location>
        <begin position="63"/>
        <end position="80"/>
    </location>
</feature>
<evidence type="ECO:0000313" key="2">
    <source>
        <dbReference type="EMBL" id="TQE07150.1"/>
    </source>
</evidence>
<feature type="compositionally biased region" description="Basic and acidic residues" evidence="1">
    <location>
        <begin position="107"/>
        <end position="117"/>
    </location>
</feature>
<keyword evidence="3" id="KW-1185">Reference proteome</keyword>